<sequence length="884" mass="94545">MDHWGDPWADNNADQAKSTPKQEVIGPEPPTLTSAPVLTSAFLDDAGWGNEDAGFGGWATPSGIDAPVAVASDTRIAEQTSLDVGAAAADSPRWDTNEGAEDAFSRVADTWVEEHKDVLELDNVTSDTSETSTTIQPDQEPVQDAIAPEKSPQADDDSSPRISRTPSDTSHHEAPVESSRTSFEEEGGAKRHSIETSSFQEDDTTLKDGSGDGHGSSSSSGSESAEGEYGTSTEDTLLTEVPLNKDDAAQEDTGTSQADAEEKPVSSTPPPPTESSLSTVAESKSTHACEPDATLLDELFPPLAAAKELDDAPDDPIYSVSSRKAWYRLTRNETMREFNLGKDHDNYVRVTWAGSQVRTEVNKIVGRWAREDRLSGKGPGARASFYWDTVAPVDPQPKGHLRTKTSVPAPRPAAPIRQSLPPVSANTPVAFAWSTSPTTVDPWRLDSPSIDAIASHIAPKPIADNSQTHKPGTLSMDLPRNLEETAGKASTKTTETPAVATVIPPPIASTTSADSWADFSTLDTNPPAESLNANDSIDDDEDWGEMISTPTVFTPTTELPSSVPAPHEDTPSTLAPTPETPPNHTDSAEEMHAASIVRLRTTISPTSAVFGQKSFIPLHAEVGPIGPGILKPAKQRVVSITASAPTKNEEVVFKLGPELLKKETRFKPAPQAVEKEAPAKSAQEVVKKGTPSKPDPEVVKEAPSKPEPDVIQKDEIQALDAFTIEPQTQEPILDTTEDDDFSAFVTNTSQPLTSRPITPPPAAPPIPTIEPTIDAWADVDFSFFESSIPAPAPAQKSSSYSTTTPPHTTRNSTDLYALFEARPRSTSAASSAKTFTRSPPRSVTPPPIKPLTGATNSAQRRKNEEEGVLRGILDGLPDLRYMLR</sequence>
<gene>
    <name evidence="2" type="ORF">PTTW11_06769</name>
</gene>
<feature type="region of interest" description="Disordered" evidence="1">
    <location>
        <begin position="788"/>
        <end position="866"/>
    </location>
</feature>
<feature type="compositionally biased region" description="Low complexity" evidence="1">
    <location>
        <begin position="824"/>
        <end position="841"/>
    </location>
</feature>
<feature type="region of interest" description="Disordered" evidence="1">
    <location>
        <begin position="394"/>
        <end position="421"/>
    </location>
</feature>
<feature type="compositionally biased region" description="Low complexity" evidence="1">
    <location>
        <begin position="797"/>
        <end position="813"/>
    </location>
</feature>
<feature type="compositionally biased region" description="Polar residues" evidence="1">
    <location>
        <begin position="123"/>
        <end position="137"/>
    </location>
</feature>
<evidence type="ECO:0000313" key="2">
    <source>
        <dbReference type="EMBL" id="CAE7185236.1"/>
    </source>
</evidence>
<organism evidence="2 3">
    <name type="scientific">Pyrenophora teres f. teres</name>
    <dbReference type="NCBI Taxonomy" id="97479"/>
    <lineage>
        <taxon>Eukaryota</taxon>
        <taxon>Fungi</taxon>
        <taxon>Dikarya</taxon>
        <taxon>Ascomycota</taxon>
        <taxon>Pezizomycotina</taxon>
        <taxon>Dothideomycetes</taxon>
        <taxon>Pleosporomycetidae</taxon>
        <taxon>Pleosporales</taxon>
        <taxon>Pleosporineae</taxon>
        <taxon>Pleosporaceae</taxon>
        <taxon>Pyrenophora</taxon>
    </lineage>
</organism>
<feature type="region of interest" description="Disordered" evidence="1">
    <location>
        <begin position="1"/>
        <end position="35"/>
    </location>
</feature>
<feature type="compositionally biased region" description="Polar residues" evidence="1">
    <location>
        <begin position="12"/>
        <end position="21"/>
    </location>
</feature>
<dbReference type="Proteomes" id="UP000472372">
    <property type="component" value="Chromosome 6"/>
</dbReference>
<feature type="region of interest" description="Disordered" evidence="1">
    <location>
        <begin position="119"/>
        <end position="288"/>
    </location>
</feature>
<feature type="compositionally biased region" description="Basic and acidic residues" evidence="1">
    <location>
        <begin position="694"/>
        <end position="711"/>
    </location>
</feature>
<reference evidence="2" key="1">
    <citation type="submission" date="2021-02" db="EMBL/GenBank/DDBJ databases">
        <authorList>
            <person name="Syme A R."/>
            <person name="Syme A R."/>
            <person name="Moolhuijzen P."/>
        </authorList>
    </citation>
    <scope>NUCLEOTIDE SEQUENCE</scope>
    <source>
        <strain evidence="2">W1-1</strain>
    </source>
</reference>
<feature type="region of interest" description="Disordered" evidence="1">
    <location>
        <begin position="557"/>
        <end position="586"/>
    </location>
</feature>
<dbReference type="EMBL" id="HG992982">
    <property type="protein sequence ID" value="CAE7185236.1"/>
    <property type="molecule type" value="Genomic_DNA"/>
</dbReference>
<evidence type="ECO:0000256" key="1">
    <source>
        <dbReference type="SAM" id="MobiDB-lite"/>
    </source>
</evidence>
<protein>
    <submittedName>
        <fullName evidence="2">Uncharacterized protein</fullName>
    </submittedName>
</protein>
<dbReference type="AlphaFoldDB" id="A0A6S6W563"/>
<feature type="compositionally biased region" description="Low complexity" evidence="1">
    <location>
        <begin position="215"/>
        <end position="232"/>
    </location>
</feature>
<evidence type="ECO:0000313" key="3">
    <source>
        <dbReference type="Proteomes" id="UP000472372"/>
    </source>
</evidence>
<proteinExistence type="predicted"/>
<name>A0A6S6W563_9PLEO</name>
<accession>A0A6S6W563</accession>
<feature type="region of interest" description="Disordered" evidence="1">
    <location>
        <begin position="667"/>
        <end position="711"/>
    </location>
</feature>